<feature type="domain" description="Amidohydrolase 3" evidence="1">
    <location>
        <begin position="52"/>
        <end position="494"/>
    </location>
</feature>
<dbReference type="AlphaFoldDB" id="A0A4R4WXT8"/>
<organism evidence="2 3">
    <name type="scientific">Kribbella turkmenica</name>
    <dbReference type="NCBI Taxonomy" id="2530375"/>
    <lineage>
        <taxon>Bacteria</taxon>
        <taxon>Bacillati</taxon>
        <taxon>Actinomycetota</taxon>
        <taxon>Actinomycetes</taxon>
        <taxon>Propionibacteriales</taxon>
        <taxon>Kribbellaceae</taxon>
        <taxon>Kribbella</taxon>
    </lineage>
</organism>
<dbReference type="OrthoDB" id="3173428at2"/>
<dbReference type="Proteomes" id="UP000295172">
    <property type="component" value="Unassembled WGS sequence"/>
</dbReference>
<dbReference type="PANTHER" id="PTHR22642:SF2">
    <property type="entry name" value="PROTEIN LONG AFTER FAR-RED 3"/>
    <property type="match status" value="1"/>
</dbReference>
<evidence type="ECO:0000259" key="1">
    <source>
        <dbReference type="Pfam" id="PF07969"/>
    </source>
</evidence>
<protein>
    <submittedName>
        <fullName evidence="2">Amidohydrolase</fullName>
    </submittedName>
</protein>
<dbReference type="PANTHER" id="PTHR22642">
    <property type="entry name" value="IMIDAZOLONEPROPIONASE"/>
    <property type="match status" value="1"/>
</dbReference>
<sequence length="505" mass="54447">MTAQLETAKPIVLRQVRLGPGGPITDVRIADGRLAEIGELAPGTGDEVLYQRGATLLPGLVDGHVHTAQWAERRRRIDVQAAQSATEAVDLIAGALRTRPAVPAGDLVTAHGFRDGLWTSPPHKDLLESALPGVRVAVISQDLHSIWLSPALLQHLGRDHATGVLREQDSVQVNYELSRDVPTELADQWVLEATRAAARRGITSIIDFEYADNRADWLRRSEQGPVPVRVKASIWQPWLDEAIELGLRTGAALVGGHGLIEVGPFKLVADGSLNTRTAYCHDPYPEAKAGEQHGLLLIDEEELVTLMTAASSNGLAPAVHAIGDHANTIALNAFERVGCAGRIEHAQLVRPADARRFARPGLITSIQPQHAMSDRDVADRHWHDRTATAFPYGSLLRAGATLELGSDAPVAEPDPWHAIADAVHRTDDERPPWHLEQAIPLRAALRAAAGGRESLEAGDPADLTLVAEDPVTLSNSDLRHLPVLATMVAGHVTFLADDLGNEQTM</sequence>
<evidence type="ECO:0000313" key="3">
    <source>
        <dbReference type="Proteomes" id="UP000295172"/>
    </source>
</evidence>
<name>A0A4R4WXT8_9ACTN</name>
<dbReference type="Gene3D" id="3.20.20.140">
    <property type="entry name" value="Metal-dependent hydrolases"/>
    <property type="match status" value="1"/>
</dbReference>
<accession>A0A4R4WXT8</accession>
<keyword evidence="2" id="KW-0378">Hydrolase</keyword>
<dbReference type="SUPFAM" id="SSF51338">
    <property type="entry name" value="Composite domain of metallo-dependent hydrolases"/>
    <property type="match status" value="1"/>
</dbReference>
<dbReference type="SUPFAM" id="SSF51556">
    <property type="entry name" value="Metallo-dependent hydrolases"/>
    <property type="match status" value="1"/>
</dbReference>
<dbReference type="InterPro" id="IPR013108">
    <property type="entry name" value="Amidohydro_3"/>
</dbReference>
<gene>
    <name evidence="2" type="ORF">E1218_19115</name>
</gene>
<reference evidence="2 3" key="1">
    <citation type="submission" date="2019-02" db="EMBL/GenBank/DDBJ databases">
        <title>Draft genome sequences of novel Actinobacteria.</title>
        <authorList>
            <person name="Sahin N."/>
            <person name="Ay H."/>
            <person name="Saygin H."/>
        </authorList>
    </citation>
    <scope>NUCLEOTIDE SEQUENCE [LARGE SCALE GENOMIC DNA]</scope>
    <source>
        <strain evidence="2 3">16K104</strain>
    </source>
</reference>
<comment type="caution">
    <text evidence="2">The sequence shown here is derived from an EMBL/GenBank/DDBJ whole genome shotgun (WGS) entry which is preliminary data.</text>
</comment>
<dbReference type="RefSeq" id="WP_132322007.1">
    <property type="nucleotide sequence ID" value="NZ_SMKR01000080.1"/>
</dbReference>
<dbReference type="Gene3D" id="2.30.40.10">
    <property type="entry name" value="Urease, subunit C, domain 1"/>
    <property type="match status" value="1"/>
</dbReference>
<dbReference type="Pfam" id="PF07969">
    <property type="entry name" value="Amidohydro_3"/>
    <property type="match status" value="1"/>
</dbReference>
<dbReference type="InterPro" id="IPR032466">
    <property type="entry name" value="Metal_Hydrolase"/>
</dbReference>
<keyword evidence="3" id="KW-1185">Reference proteome</keyword>
<evidence type="ECO:0000313" key="2">
    <source>
        <dbReference type="EMBL" id="TDD22649.1"/>
    </source>
</evidence>
<dbReference type="GO" id="GO:0016810">
    <property type="term" value="F:hydrolase activity, acting on carbon-nitrogen (but not peptide) bonds"/>
    <property type="evidence" value="ECO:0007669"/>
    <property type="project" value="InterPro"/>
</dbReference>
<dbReference type="InterPro" id="IPR011059">
    <property type="entry name" value="Metal-dep_hydrolase_composite"/>
</dbReference>
<dbReference type="EMBL" id="SMKR01000080">
    <property type="protein sequence ID" value="TDD22649.1"/>
    <property type="molecule type" value="Genomic_DNA"/>
</dbReference>
<dbReference type="Gene3D" id="3.10.310.70">
    <property type="match status" value="1"/>
</dbReference>
<proteinExistence type="predicted"/>